<dbReference type="EnsemblMetazoa" id="CLYHEMT019778.1">
    <property type="protein sequence ID" value="CLYHEMP019778.1"/>
    <property type="gene ID" value="CLYHEMG019778"/>
</dbReference>
<dbReference type="AlphaFoldDB" id="A0A7M5XBZ4"/>
<evidence type="ECO:0000313" key="1">
    <source>
        <dbReference type="EnsemblMetazoa" id="CLYHEMP019778.1"/>
    </source>
</evidence>
<sequence>TIDNLIVFTEDLSYRKLQVPPQGLDYQINGITLLPNGQEHAPIISDTERLMDDNKEYVFTQYVFYGVNGQITSLNFLAQPYAILEFKDIKLEFQTSSYLLTEMKIQNDLYGQITNGEAYLANTLVGLIDPDTETCIQDVSENCLPKLVEEVKLFSYTLRKIPIFDYLKRKQRLNKMRFLLIFPKDNNAAVIATDGMHWMRLEVVGKLKTNTEHLAFFPTPLQIEKKSPLIFTTRPIDLRNGNELLISSMHGCCGTLIISVKGITRPVFIKELKKSDENTQYTFNCQLNYAGAHQLVLVYLPTSLESYLIVDKIITKGTTYGPSLTSLTWLTEMDKLSYPIPDIMKIALSIYADPSKDFGIYWYSVSNTGTIKIPDRYGFQNRGEKFSQSSSPPHIPKIKTVSDKIEYTMFTVIVDVKISHGEVGEEYLFQFGREESNINTHFTVTIQSGFIFF</sequence>
<accession>A0A7M5XBZ4</accession>
<organism evidence="1 2">
    <name type="scientific">Clytia hemisphaerica</name>
    <dbReference type="NCBI Taxonomy" id="252671"/>
    <lineage>
        <taxon>Eukaryota</taxon>
        <taxon>Metazoa</taxon>
        <taxon>Cnidaria</taxon>
        <taxon>Hydrozoa</taxon>
        <taxon>Hydroidolina</taxon>
        <taxon>Leptothecata</taxon>
        <taxon>Obeliida</taxon>
        <taxon>Clytiidae</taxon>
        <taxon>Clytia</taxon>
    </lineage>
</organism>
<reference evidence="1" key="1">
    <citation type="submission" date="2021-01" db="UniProtKB">
        <authorList>
            <consortium name="EnsemblMetazoa"/>
        </authorList>
    </citation>
    <scope>IDENTIFICATION</scope>
</reference>
<dbReference type="Proteomes" id="UP000594262">
    <property type="component" value="Unplaced"/>
</dbReference>
<keyword evidence="2" id="KW-1185">Reference proteome</keyword>
<protein>
    <submittedName>
        <fullName evidence="1">Uncharacterized protein</fullName>
    </submittedName>
</protein>
<name>A0A7M5XBZ4_9CNID</name>
<evidence type="ECO:0000313" key="2">
    <source>
        <dbReference type="Proteomes" id="UP000594262"/>
    </source>
</evidence>
<proteinExistence type="predicted"/>